<sequence>MGVTFRWDEAKSNQWTSIFSWFGTSSSADVTTLTSNSVVYVRKIRVKSGETQVREQFCSPNEVKNSGIPPSKAVSFSRSLCEE</sequence>
<feature type="compositionally biased region" description="Polar residues" evidence="1">
    <location>
        <begin position="74"/>
        <end position="83"/>
    </location>
</feature>
<feature type="region of interest" description="Disordered" evidence="1">
    <location>
        <begin position="64"/>
        <end position="83"/>
    </location>
</feature>
<keyword evidence="3" id="KW-1185">Reference proteome</keyword>
<accession>A0A8K0F0I2</accession>
<gene>
    <name evidence="2" type="primary">Hypp4190</name>
    <name evidence="2" type="ORF">BLAG_LOCUS22111</name>
</gene>
<dbReference type="Gene3D" id="2.60.60.20">
    <property type="entry name" value="PLAT/LH2 domain"/>
    <property type="match status" value="1"/>
</dbReference>
<evidence type="ECO:0000313" key="2">
    <source>
        <dbReference type="EMBL" id="CAH1269467.1"/>
    </source>
</evidence>
<dbReference type="EMBL" id="OV696692">
    <property type="protein sequence ID" value="CAH1269467.1"/>
    <property type="molecule type" value="Genomic_DNA"/>
</dbReference>
<evidence type="ECO:0000313" key="3">
    <source>
        <dbReference type="Proteomes" id="UP000838412"/>
    </source>
</evidence>
<reference evidence="2" key="1">
    <citation type="submission" date="2022-01" db="EMBL/GenBank/DDBJ databases">
        <authorList>
            <person name="Braso-Vives M."/>
        </authorList>
    </citation>
    <scope>NUCLEOTIDE SEQUENCE</scope>
</reference>
<dbReference type="Proteomes" id="UP000838412">
    <property type="component" value="Chromosome 7"/>
</dbReference>
<organism evidence="2 3">
    <name type="scientific">Branchiostoma lanceolatum</name>
    <name type="common">Common lancelet</name>
    <name type="synonym">Amphioxus lanceolatum</name>
    <dbReference type="NCBI Taxonomy" id="7740"/>
    <lineage>
        <taxon>Eukaryota</taxon>
        <taxon>Metazoa</taxon>
        <taxon>Chordata</taxon>
        <taxon>Cephalochordata</taxon>
        <taxon>Leptocardii</taxon>
        <taxon>Amphioxiformes</taxon>
        <taxon>Branchiostomatidae</taxon>
        <taxon>Branchiostoma</taxon>
    </lineage>
</organism>
<name>A0A8K0F0I2_BRALA</name>
<protein>
    <submittedName>
        <fullName evidence="2">Hypp4190 protein</fullName>
    </submittedName>
</protein>
<dbReference type="AlphaFoldDB" id="A0A8K0F0I2"/>
<evidence type="ECO:0000256" key="1">
    <source>
        <dbReference type="SAM" id="MobiDB-lite"/>
    </source>
</evidence>
<proteinExistence type="predicted"/>